<dbReference type="PANTHER" id="PTHR23236:SF11">
    <property type="entry name" value="EUKARYOTIC TRANSLATION INITIATION FACTOR 4H"/>
    <property type="match status" value="1"/>
</dbReference>
<feature type="compositionally biased region" description="Basic residues" evidence="3">
    <location>
        <begin position="399"/>
        <end position="408"/>
    </location>
</feature>
<evidence type="ECO:0000256" key="3">
    <source>
        <dbReference type="SAM" id="MobiDB-lite"/>
    </source>
</evidence>
<feature type="compositionally biased region" description="Polar residues" evidence="3">
    <location>
        <begin position="268"/>
        <end position="284"/>
    </location>
</feature>
<dbReference type="InterPro" id="IPR000504">
    <property type="entry name" value="RRM_dom"/>
</dbReference>
<dbReference type="GO" id="GO:0003723">
    <property type="term" value="F:RNA binding"/>
    <property type="evidence" value="ECO:0007669"/>
    <property type="project" value="UniProtKB-UniRule"/>
</dbReference>
<feature type="compositionally biased region" description="Basic and acidic residues" evidence="3">
    <location>
        <begin position="72"/>
        <end position="85"/>
    </location>
</feature>
<dbReference type="InterPro" id="IPR035979">
    <property type="entry name" value="RBD_domain_sf"/>
</dbReference>
<comment type="caution">
    <text evidence="5">The sequence shown here is derived from an EMBL/GenBank/DDBJ whole genome shotgun (WGS) entry which is preliminary data.</text>
</comment>
<feature type="region of interest" description="Disordered" evidence="3">
    <location>
        <begin position="262"/>
        <end position="284"/>
    </location>
</feature>
<dbReference type="SUPFAM" id="SSF54928">
    <property type="entry name" value="RNA-binding domain, RBD"/>
    <property type="match status" value="2"/>
</dbReference>
<keyword evidence="1 2" id="KW-0694">RNA-binding</keyword>
<evidence type="ECO:0000313" key="6">
    <source>
        <dbReference type="Proteomes" id="UP001229421"/>
    </source>
</evidence>
<feature type="domain" description="RRM" evidence="4">
    <location>
        <begin position="286"/>
        <end position="367"/>
    </location>
</feature>
<keyword evidence="6" id="KW-1185">Reference proteome</keyword>
<feature type="domain" description="RRM" evidence="4">
    <location>
        <begin position="187"/>
        <end position="262"/>
    </location>
</feature>
<dbReference type="PANTHER" id="PTHR23236">
    <property type="entry name" value="EUKARYOTIC TRANSLATION INITIATION FACTOR 4B/4H"/>
    <property type="match status" value="1"/>
</dbReference>
<evidence type="ECO:0000259" key="4">
    <source>
        <dbReference type="PROSITE" id="PS50102"/>
    </source>
</evidence>
<evidence type="ECO:0000256" key="1">
    <source>
        <dbReference type="ARBA" id="ARBA00022884"/>
    </source>
</evidence>
<dbReference type="InterPro" id="IPR012677">
    <property type="entry name" value="Nucleotide-bd_a/b_plait_sf"/>
</dbReference>
<reference evidence="5" key="1">
    <citation type="journal article" date="2023" name="bioRxiv">
        <title>Improved chromosome-level genome assembly for marigold (Tagetes erecta).</title>
        <authorList>
            <person name="Jiang F."/>
            <person name="Yuan L."/>
            <person name="Wang S."/>
            <person name="Wang H."/>
            <person name="Xu D."/>
            <person name="Wang A."/>
            <person name="Fan W."/>
        </authorList>
    </citation>
    <scope>NUCLEOTIDE SEQUENCE</scope>
    <source>
        <strain evidence="5">WSJ</strain>
        <tissue evidence="5">Leaf</tissue>
    </source>
</reference>
<dbReference type="Proteomes" id="UP001229421">
    <property type="component" value="Unassembled WGS sequence"/>
</dbReference>
<dbReference type="EMBL" id="JAUHHV010000001">
    <property type="protein sequence ID" value="KAK1438051.1"/>
    <property type="molecule type" value="Genomic_DNA"/>
</dbReference>
<feature type="compositionally biased region" description="Acidic residues" evidence="3">
    <location>
        <begin position="86"/>
        <end position="96"/>
    </location>
</feature>
<dbReference type="SMART" id="SM00360">
    <property type="entry name" value="RRM"/>
    <property type="match status" value="2"/>
</dbReference>
<gene>
    <name evidence="5" type="ORF">QVD17_03854</name>
</gene>
<feature type="region of interest" description="Disordered" evidence="3">
    <location>
        <begin position="34"/>
        <end position="186"/>
    </location>
</feature>
<feature type="compositionally biased region" description="Low complexity" evidence="3">
    <location>
        <begin position="175"/>
        <end position="184"/>
    </location>
</feature>
<dbReference type="GO" id="GO:0005730">
    <property type="term" value="C:nucleolus"/>
    <property type="evidence" value="ECO:0007669"/>
    <property type="project" value="TreeGrafter"/>
</dbReference>
<dbReference type="PROSITE" id="PS50102">
    <property type="entry name" value="RRM"/>
    <property type="match status" value="2"/>
</dbReference>
<feature type="compositionally biased region" description="Gly residues" evidence="3">
    <location>
        <begin position="368"/>
        <end position="394"/>
    </location>
</feature>
<name>A0AAD8LF59_TARER</name>
<accession>A0AAD8LF59</accession>
<feature type="compositionally biased region" description="Basic and acidic residues" evidence="3">
    <location>
        <begin position="132"/>
        <end position="174"/>
    </location>
</feature>
<proteinExistence type="predicted"/>
<dbReference type="Pfam" id="PF00076">
    <property type="entry name" value="RRM_1"/>
    <property type="match status" value="2"/>
</dbReference>
<evidence type="ECO:0000313" key="5">
    <source>
        <dbReference type="EMBL" id="KAK1438051.1"/>
    </source>
</evidence>
<organism evidence="5 6">
    <name type="scientific">Tagetes erecta</name>
    <name type="common">African marigold</name>
    <dbReference type="NCBI Taxonomy" id="13708"/>
    <lineage>
        <taxon>Eukaryota</taxon>
        <taxon>Viridiplantae</taxon>
        <taxon>Streptophyta</taxon>
        <taxon>Embryophyta</taxon>
        <taxon>Tracheophyta</taxon>
        <taxon>Spermatophyta</taxon>
        <taxon>Magnoliopsida</taxon>
        <taxon>eudicotyledons</taxon>
        <taxon>Gunneridae</taxon>
        <taxon>Pentapetalae</taxon>
        <taxon>asterids</taxon>
        <taxon>campanulids</taxon>
        <taxon>Asterales</taxon>
        <taxon>Asteraceae</taxon>
        <taxon>Asteroideae</taxon>
        <taxon>Heliantheae alliance</taxon>
        <taxon>Tageteae</taxon>
        <taxon>Tagetes</taxon>
    </lineage>
</organism>
<dbReference type="AlphaFoldDB" id="A0AAD8LF59"/>
<evidence type="ECO:0000256" key="2">
    <source>
        <dbReference type="PROSITE-ProRule" id="PRU00176"/>
    </source>
</evidence>
<protein>
    <recommendedName>
        <fullName evidence="4">RRM domain-containing protein</fullName>
    </recommendedName>
</protein>
<sequence>MPESPKAMSTFTPVVVVAQPTKNGKRDAEEIIEKKVASGKKQKISDEGDDDSSPNEYESKNPVDVAKNGDVAAKKKDDSKDKSESDDCDNVGEDDAKDAAEAKAPVKPAAKIKEESNDDKGSSDQEPAEPQVVKEKASGSEEKVNSSKVEEPKSAKKDDADVEMVDARSAEKKAPQTPATPQAPGSKILFMGNLNFSIEENDVLDFFKDAGEVVEVRFAMREDRFAGFAHVEFATPDAARKALKLDNELLLDRSVRLELAKERGAYTPRNNSNDRSSQKSGPSQGLTVFVRGFGTNDGFESVRSALEEHFGQCGEIKRLTILKDYESGGPKGVAFIDFTNGSAFNKALKLSGTKVSGGTITVEEAKQRGGGGDGGGYGRGKGGTSGGRGWFGGRDGARGRGRGRGRGR</sequence>
<feature type="region of interest" description="Disordered" evidence="3">
    <location>
        <begin position="363"/>
        <end position="408"/>
    </location>
</feature>
<dbReference type="Gene3D" id="3.30.70.330">
    <property type="match status" value="2"/>
</dbReference>
<feature type="compositionally biased region" description="Basic and acidic residues" evidence="3">
    <location>
        <begin position="111"/>
        <end position="123"/>
    </location>
</feature>